<keyword evidence="7 13" id="KW-0547">Nucleotide-binding</keyword>
<feature type="domain" description="Aminoacyl-transfer RNA synthetases class-II family profile" evidence="15">
    <location>
        <begin position="177"/>
        <end position="491"/>
    </location>
</feature>
<dbReference type="GO" id="GO:0140096">
    <property type="term" value="F:catalytic activity, acting on a protein"/>
    <property type="evidence" value="ECO:0007669"/>
    <property type="project" value="UniProtKB-ARBA"/>
</dbReference>
<name>A1HRQ2_9FIRM</name>
<dbReference type="GO" id="GO:0005524">
    <property type="term" value="F:ATP binding"/>
    <property type="evidence" value="ECO:0007669"/>
    <property type="project" value="UniProtKB-UniRule"/>
</dbReference>
<dbReference type="RefSeq" id="WP_007289708.1">
    <property type="nucleotide sequence ID" value="NZ_AAWL01000012.1"/>
</dbReference>
<dbReference type="InterPro" id="IPR002313">
    <property type="entry name" value="Lys-tRNA-ligase_II"/>
</dbReference>
<dbReference type="AlphaFoldDB" id="A1HRQ2"/>
<keyword evidence="4 13" id="KW-0963">Cytoplasm</keyword>
<keyword evidence="9 13" id="KW-0460">Magnesium</keyword>
<dbReference type="PRINTS" id="PR00982">
    <property type="entry name" value="TRNASYNTHLYS"/>
</dbReference>
<evidence type="ECO:0000256" key="6">
    <source>
        <dbReference type="ARBA" id="ARBA00022723"/>
    </source>
</evidence>
<dbReference type="Proteomes" id="UP000005139">
    <property type="component" value="Unassembled WGS sequence"/>
</dbReference>
<dbReference type="PANTHER" id="PTHR42918">
    <property type="entry name" value="LYSYL-TRNA SYNTHETASE"/>
    <property type="match status" value="1"/>
</dbReference>
<evidence type="ECO:0000256" key="12">
    <source>
        <dbReference type="ARBA" id="ARBA00048573"/>
    </source>
</evidence>
<comment type="similarity">
    <text evidence="2 13">Belongs to the class-II aminoacyl-tRNA synthetase family.</text>
</comment>
<keyword evidence="11 13" id="KW-0030">Aminoacyl-tRNA synthetase</keyword>
<evidence type="ECO:0000256" key="4">
    <source>
        <dbReference type="ARBA" id="ARBA00022490"/>
    </source>
</evidence>
<dbReference type="InterPro" id="IPR012340">
    <property type="entry name" value="NA-bd_OB-fold"/>
</dbReference>
<reference evidence="16 17" key="1">
    <citation type="submission" date="2007-01" db="EMBL/GenBank/DDBJ databases">
        <title>Annotation of the draft genome assembly of Thermosinus carboxydivorans Nor1.</title>
        <authorList>
            <consortium name="US DOE Joint Genome Institute (JGI-ORNL)"/>
            <person name="Larimer F."/>
            <person name="Land M."/>
            <person name="Hauser L."/>
        </authorList>
    </citation>
    <scope>NUCLEOTIDE SEQUENCE [LARGE SCALE GENOMIC DNA]</scope>
    <source>
        <strain evidence="16 17">Nor1</strain>
    </source>
</reference>
<dbReference type="Pfam" id="PF00152">
    <property type="entry name" value="tRNA-synt_2"/>
    <property type="match status" value="1"/>
</dbReference>
<comment type="cofactor">
    <cofactor evidence="13 14">
        <name>Mg(2+)</name>
        <dbReference type="ChEBI" id="CHEBI:18420"/>
    </cofactor>
    <text evidence="13 14">Binds 3 Mg(2+) ions per subunit.</text>
</comment>
<evidence type="ECO:0000256" key="5">
    <source>
        <dbReference type="ARBA" id="ARBA00022598"/>
    </source>
</evidence>
<feature type="binding site" evidence="13">
    <location>
        <position position="414"/>
    </location>
    <ligand>
        <name>Mg(2+)</name>
        <dbReference type="ChEBI" id="CHEBI:18420"/>
        <label>2</label>
    </ligand>
</feature>
<keyword evidence="5 13" id="KW-0436">Ligase</keyword>
<evidence type="ECO:0000313" key="16">
    <source>
        <dbReference type="EMBL" id="EAX47223.1"/>
    </source>
</evidence>
<evidence type="ECO:0000256" key="11">
    <source>
        <dbReference type="ARBA" id="ARBA00023146"/>
    </source>
</evidence>
<dbReference type="Pfam" id="PF01336">
    <property type="entry name" value="tRNA_anti-codon"/>
    <property type="match status" value="1"/>
</dbReference>
<feature type="binding site" evidence="13">
    <location>
        <position position="414"/>
    </location>
    <ligand>
        <name>Mg(2+)</name>
        <dbReference type="ChEBI" id="CHEBI:18420"/>
        <label>1</label>
    </ligand>
</feature>
<dbReference type="FunFam" id="3.30.930.10:FF:000001">
    <property type="entry name" value="Lysine--tRNA ligase"/>
    <property type="match status" value="1"/>
</dbReference>
<dbReference type="SUPFAM" id="SSF55681">
    <property type="entry name" value="Class II aaRS and biotin synthetases"/>
    <property type="match status" value="1"/>
</dbReference>
<dbReference type="SUPFAM" id="SSF50249">
    <property type="entry name" value="Nucleic acid-binding proteins"/>
    <property type="match status" value="1"/>
</dbReference>
<dbReference type="Gene3D" id="3.30.930.10">
    <property type="entry name" value="Bira Bifunctional Protein, Domain 2"/>
    <property type="match status" value="1"/>
</dbReference>
<reference evidence="16 17" key="2">
    <citation type="submission" date="2007-01" db="EMBL/GenBank/DDBJ databases">
        <title>Sequencing of the draft genome and assembly of Thermosinus carboxydivorans Nor1.</title>
        <authorList>
            <consortium name="US DOE Joint Genome Institute (JGI-PGF)"/>
            <person name="Copeland A."/>
            <person name="Lucas S."/>
            <person name="Lapidus A."/>
            <person name="Barry K."/>
            <person name="Glavina del Rio T."/>
            <person name="Dalin E."/>
            <person name="Tice H."/>
            <person name="Bruce D."/>
            <person name="Pitluck S."/>
            <person name="Richardson P."/>
        </authorList>
    </citation>
    <scope>NUCLEOTIDE SEQUENCE [LARGE SCALE GENOMIC DNA]</scope>
    <source>
        <strain evidence="16 17">Nor1</strain>
    </source>
</reference>
<feature type="binding site" evidence="13">
    <location>
        <position position="407"/>
    </location>
    <ligand>
        <name>Mg(2+)</name>
        <dbReference type="ChEBI" id="CHEBI:18420"/>
        <label>1</label>
    </ligand>
</feature>
<dbReference type="PANTHER" id="PTHR42918:SF15">
    <property type="entry name" value="LYSINE--TRNA LIGASE, CHLOROPLASTIC_MITOCHONDRIAL"/>
    <property type="match status" value="1"/>
</dbReference>
<gene>
    <name evidence="13" type="primary">lysS</name>
    <name evidence="16" type="ORF">TcarDRAFT_0912</name>
</gene>
<protein>
    <recommendedName>
        <fullName evidence="13">Lysine--tRNA ligase</fullName>
        <ecNumber evidence="13">6.1.1.6</ecNumber>
    </recommendedName>
    <alternativeName>
        <fullName evidence="13">Lysyl-tRNA synthetase</fullName>
        <shortName evidence="13">LysRS</shortName>
    </alternativeName>
</protein>
<dbReference type="InterPro" id="IPR006195">
    <property type="entry name" value="aa-tRNA-synth_II"/>
</dbReference>
<dbReference type="HAMAP" id="MF_00252">
    <property type="entry name" value="Lys_tRNA_synth_class2"/>
    <property type="match status" value="1"/>
</dbReference>
<dbReference type="EMBL" id="AAWL01000012">
    <property type="protein sequence ID" value="EAX47223.1"/>
    <property type="molecule type" value="Genomic_DNA"/>
</dbReference>
<dbReference type="GO" id="GO:0005829">
    <property type="term" value="C:cytosol"/>
    <property type="evidence" value="ECO:0007669"/>
    <property type="project" value="TreeGrafter"/>
</dbReference>
<keyword evidence="8 13" id="KW-0067">ATP-binding</keyword>
<dbReference type="InterPro" id="IPR004364">
    <property type="entry name" value="Aa-tRNA-synt_II"/>
</dbReference>
<dbReference type="CDD" id="cd00775">
    <property type="entry name" value="LysRS_core"/>
    <property type="match status" value="1"/>
</dbReference>
<evidence type="ECO:0000256" key="2">
    <source>
        <dbReference type="ARBA" id="ARBA00008226"/>
    </source>
</evidence>
<evidence type="ECO:0000256" key="1">
    <source>
        <dbReference type="ARBA" id="ARBA00004496"/>
    </source>
</evidence>
<keyword evidence="10 13" id="KW-0648">Protein biosynthesis</keyword>
<evidence type="ECO:0000256" key="9">
    <source>
        <dbReference type="ARBA" id="ARBA00022842"/>
    </source>
</evidence>
<dbReference type="PROSITE" id="PS50862">
    <property type="entry name" value="AA_TRNA_LIGASE_II"/>
    <property type="match status" value="1"/>
</dbReference>
<dbReference type="NCBIfam" id="NF001756">
    <property type="entry name" value="PRK00484.1"/>
    <property type="match status" value="1"/>
</dbReference>
<evidence type="ECO:0000256" key="3">
    <source>
        <dbReference type="ARBA" id="ARBA00011738"/>
    </source>
</evidence>
<keyword evidence="17" id="KW-1185">Reference proteome</keyword>
<evidence type="ECO:0000256" key="13">
    <source>
        <dbReference type="HAMAP-Rule" id="MF_00252"/>
    </source>
</evidence>
<comment type="caution">
    <text evidence="16">The sequence shown here is derived from an EMBL/GenBank/DDBJ whole genome shotgun (WGS) entry which is preliminary data.</text>
</comment>
<dbReference type="OrthoDB" id="9801152at2"/>
<accession>A1HRQ2</accession>
<dbReference type="GO" id="GO:0000287">
    <property type="term" value="F:magnesium ion binding"/>
    <property type="evidence" value="ECO:0007669"/>
    <property type="project" value="UniProtKB-UniRule"/>
</dbReference>
<dbReference type="eggNOG" id="COG1190">
    <property type="taxonomic scope" value="Bacteria"/>
</dbReference>
<sequence length="498" mass="56873">MAEKMEQPIQTQEELNELMRVRREKLAAIAAQDIEPYGRKYNFSHHAADVLADFAALEGQTVRLAGRIMAIRGHGKATFAHLMDMSGRIQVYFRQDVLGEAAYDFFRLLDIGDIIGVEGVVFKTQRGEISVKATSFEILAKSLRPLPEKWHGLKDVETRYRQRYLDLIVNPEVRNTFVLRSRIIQAMRRYLDSKGFLEVETPMMHPIAGGAAARPFITYHNALDMNLYMRIAPELYLKRLIVGGFERVYEIGRVFRNEGISIRHNPEFTLMELYQAYADYQDIMKITEEIIAQVALDVLGTTKITYQGQEIDLTPPWTRMTMTEAILKYSGVDFSTVKTVEEARAIADRLGVVYEKKDGIGNILNNVFEEVAEKHLIQPTFIIGHPVEISPLAKRNKDNPAITDRFEAFIFAREMANGFSELNDPIDQKERFLAQVAQRESGDDEAHMMDEDYVIALEYGMPPTGGLGIGIDRLVMLLTDSYSIRDVILFPHMRHREG</sequence>
<proteinExistence type="inferred from homology"/>
<dbReference type="NCBIfam" id="TIGR00499">
    <property type="entry name" value="lysS_bact"/>
    <property type="match status" value="1"/>
</dbReference>
<dbReference type="InterPro" id="IPR004365">
    <property type="entry name" value="NA-bd_OB_tRNA"/>
</dbReference>
<comment type="subcellular location">
    <subcellularLocation>
        <location evidence="1 13">Cytoplasm</location>
    </subcellularLocation>
</comment>
<dbReference type="CDD" id="cd04322">
    <property type="entry name" value="LysRS_N"/>
    <property type="match status" value="1"/>
</dbReference>
<dbReference type="GO" id="GO:0004824">
    <property type="term" value="F:lysine-tRNA ligase activity"/>
    <property type="evidence" value="ECO:0007669"/>
    <property type="project" value="UniProtKB-UniRule"/>
</dbReference>
<evidence type="ECO:0000256" key="8">
    <source>
        <dbReference type="ARBA" id="ARBA00022840"/>
    </source>
</evidence>
<organism evidence="16 17">
    <name type="scientific">Thermosinus carboxydivorans Nor1</name>
    <dbReference type="NCBI Taxonomy" id="401526"/>
    <lineage>
        <taxon>Bacteria</taxon>
        <taxon>Bacillati</taxon>
        <taxon>Bacillota</taxon>
        <taxon>Negativicutes</taxon>
        <taxon>Selenomonadales</taxon>
        <taxon>Sporomusaceae</taxon>
        <taxon>Thermosinus</taxon>
    </lineage>
</organism>
<dbReference type="GO" id="GO:0000049">
    <property type="term" value="F:tRNA binding"/>
    <property type="evidence" value="ECO:0007669"/>
    <property type="project" value="TreeGrafter"/>
</dbReference>
<dbReference type="InterPro" id="IPR044136">
    <property type="entry name" value="Lys-tRNA-ligase_II_N"/>
</dbReference>
<evidence type="ECO:0000256" key="10">
    <source>
        <dbReference type="ARBA" id="ARBA00022917"/>
    </source>
</evidence>
<comment type="catalytic activity">
    <reaction evidence="12 13 14">
        <text>tRNA(Lys) + L-lysine + ATP = L-lysyl-tRNA(Lys) + AMP + diphosphate</text>
        <dbReference type="Rhea" id="RHEA:20792"/>
        <dbReference type="Rhea" id="RHEA-COMP:9696"/>
        <dbReference type="Rhea" id="RHEA-COMP:9697"/>
        <dbReference type="ChEBI" id="CHEBI:30616"/>
        <dbReference type="ChEBI" id="CHEBI:32551"/>
        <dbReference type="ChEBI" id="CHEBI:33019"/>
        <dbReference type="ChEBI" id="CHEBI:78442"/>
        <dbReference type="ChEBI" id="CHEBI:78529"/>
        <dbReference type="ChEBI" id="CHEBI:456215"/>
        <dbReference type="EC" id="6.1.1.6"/>
    </reaction>
</comment>
<dbReference type="PIRSF" id="PIRSF039101">
    <property type="entry name" value="LysRS2"/>
    <property type="match status" value="1"/>
</dbReference>
<dbReference type="GO" id="GO:0006430">
    <property type="term" value="P:lysyl-tRNA aminoacylation"/>
    <property type="evidence" value="ECO:0007669"/>
    <property type="project" value="UniProtKB-UniRule"/>
</dbReference>
<evidence type="ECO:0000256" key="14">
    <source>
        <dbReference type="RuleBase" id="RU000336"/>
    </source>
</evidence>
<dbReference type="InterPro" id="IPR045864">
    <property type="entry name" value="aa-tRNA-synth_II/BPL/LPL"/>
</dbReference>
<evidence type="ECO:0000313" key="17">
    <source>
        <dbReference type="Proteomes" id="UP000005139"/>
    </source>
</evidence>
<comment type="subunit">
    <text evidence="3 13">Homodimer.</text>
</comment>
<dbReference type="EC" id="6.1.1.6" evidence="13"/>
<evidence type="ECO:0000259" key="15">
    <source>
        <dbReference type="PROSITE" id="PS50862"/>
    </source>
</evidence>
<dbReference type="InterPro" id="IPR018149">
    <property type="entry name" value="Lys-tRNA-synth_II_C"/>
</dbReference>
<evidence type="ECO:0000256" key="7">
    <source>
        <dbReference type="ARBA" id="ARBA00022741"/>
    </source>
</evidence>
<dbReference type="FunFam" id="2.40.50.140:FF:000024">
    <property type="entry name" value="Lysine--tRNA ligase"/>
    <property type="match status" value="1"/>
</dbReference>
<keyword evidence="6 13" id="KW-0479">Metal-binding</keyword>
<dbReference type="GO" id="GO:0016740">
    <property type="term" value="F:transferase activity"/>
    <property type="evidence" value="ECO:0007669"/>
    <property type="project" value="UniProtKB-ARBA"/>
</dbReference>
<dbReference type="Gene3D" id="2.40.50.140">
    <property type="entry name" value="Nucleic acid-binding proteins"/>
    <property type="match status" value="1"/>
</dbReference>
<dbReference type="InterPro" id="IPR034762">
    <property type="entry name" value="Lys-tRNA-ligase_II_bac/euk"/>
</dbReference>